<reference evidence="2 3" key="1">
    <citation type="submission" date="2015-10" db="EMBL/GenBank/DDBJ databases">
        <title>Draft genome sequence of Streptomyces caeruleatus NRRL B-24802, type strain for the species Streptomyces caeruleatus.</title>
        <authorList>
            <person name="Ruckert C."/>
            <person name="Winkler A."/>
            <person name="Kalinowski J."/>
            <person name="Kampfer P."/>
            <person name="Glaeser S."/>
        </authorList>
    </citation>
    <scope>NUCLEOTIDE SEQUENCE [LARGE SCALE GENOMIC DNA]</scope>
    <source>
        <strain evidence="2 3">NRRL B-24802</strain>
    </source>
</reference>
<organism evidence="2 3">
    <name type="scientific">Streptomyces caeruleatus</name>
    <dbReference type="NCBI Taxonomy" id="661399"/>
    <lineage>
        <taxon>Bacteria</taxon>
        <taxon>Bacillati</taxon>
        <taxon>Actinomycetota</taxon>
        <taxon>Actinomycetes</taxon>
        <taxon>Kitasatosporales</taxon>
        <taxon>Streptomycetaceae</taxon>
        <taxon>Streptomyces</taxon>
    </lineage>
</organism>
<keyword evidence="3" id="KW-1185">Reference proteome</keyword>
<comment type="caution">
    <text evidence="2">The sequence shown here is derived from an EMBL/GenBank/DDBJ whole genome shotgun (WGS) entry which is preliminary data.</text>
</comment>
<sequence>LKAWSDGTHGCIFMWLLRQCMEQRPGLSLYPGAGVKSEVDRRGRARVDGVLAPRGHFKGHGEWSDPDGILMAVEITARHPDTNRRRRVDKPIGYAEANIPVYLLIDRDDKTTTVYSKPGSGRYRQAVSHPWGATVVLPFPVDVTLSTEKLKDYAH</sequence>
<evidence type="ECO:0000313" key="3">
    <source>
        <dbReference type="Proteomes" id="UP000053429"/>
    </source>
</evidence>
<name>A0A101TM57_9ACTN</name>
<accession>A0A101TM57</accession>
<dbReference type="RefSeq" id="WP_062723709.1">
    <property type="nucleotide sequence ID" value="NZ_KQ948939.1"/>
</dbReference>
<dbReference type="Pfam" id="PF05685">
    <property type="entry name" value="Uma2"/>
    <property type="match status" value="1"/>
</dbReference>
<dbReference type="Gene3D" id="3.90.1570.10">
    <property type="entry name" value="tt1808, chain A"/>
    <property type="match status" value="1"/>
</dbReference>
<dbReference type="SUPFAM" id="SSF52980">
    <property type="entry name" value="Restriction endonuclease-like"/>
    <property type="match status" value="1"/>
</dbReference>
<dbReference type="EMBL" id="LMWY01000050">
    <property type="protein sequence ID" value="KUN94847.1"/>
    <property type="molecule type" value="Genomic_DNA"/>
</dbReference>
<dbReference type="InterPro" id="IPR011335">
    <property type="entry name" value="Restrct_endonuc-II-like"/>
</dbReference>
<dbReference type="PANTHER" id="PTHR35400">
    <property type="entry name" value="SLR1083 PROTEIN"/>
    <property type="match status" value="1"/>
</dbReference>
<dbReference type="OrthoDB" id="4537149at2"/>
<dbReference type="AlphaFoldDB" id="A0A101TM57"/>
<dbReference type="PANTHER" id="PTHR35400:SF3">
    <property type="entry name" value="SLL1072 PROTEIN"/>
    <property type="match status" value="1"/>
</dbReference>
<feature type="domain" description="Putative restriction endonuclease" evidence="1">
    <location>
        <begin position="8"/>
        <end position="146"/>
    </location>
</feature>
<dbReference type="CDD" id="cd06260">
    <property type="entry name" value="DUF820-like"/>
    <property type="match status" value="1"/>
</dbReference>
<evidence type="ECO:0000259" key="1">
    <source>
        <dbReference type="Pfam" id="PF05685"/>
    </source>
</evidence>
<dbReference type="InterPro" id="IPR012296">
    <property type="entry name" value="Nuclease_put_TT1808"/>
</dbReference>
<gene>
    <name evidence="2" type="ORF">AQJ67_36065</name>
</gene>
<evidence type="ECO:0000313" key="2">
    <source>
        <dbReference type="EMBL" id="KUN94847.1"/>
    </source>
</evidence>
<dbReference type="Proteomes" id="UP000053429">
    <property type="component" value="Unassembled WGS sequence"/>
</dbReference>
<feature type="non-terminal residue" evidence="2">
    <location>
        <position position="1"/>
    </location>
</feature>
<proteinExistence type="predicted"/>
<protein>
    <recommendedName>
        <fullName evidence="1">Putative restriction endonuclease domain-containing protein</fullName>
    </recommendedName>
</protein>
<dbReference type="STRING" id="661399.AQJ67_36065"/>
<dbReference type="InterPro" id="IPR008538">
    <property type="entry name" value="Uma2"/>
</dbReference>